<dbReference type="EMBL" id="JAVRQU010000018">
    <property type="protein sequence ID" value="KAK5692900.1"/>
    <property type="molecule type" value="Genomic_DNA"/>
</dbReference>
<keyword evidence="3 6" id="KW-0812">Transmembrane</keyword>
<reference evidence="8" key="1">
    <citation type="submission" date="2023-08" db="EMBL/GenBank/DDBJ databases">
        <title>Black Yeasts Isolated from many extreme environments.</title>
        <authorList>
            <person name="Coleine C."/>
            <person name="Stajich J.E."/>
            <person name="Selbmann L."/>
        </authorList>
    </citation>
    <scope>NUCLEOTIDE SEQUENCE</scope>
    <source>
        <strain evidence="8">CCFEE 5810</strain>
    </source>
</reference>
<proteinExistence type="inferred from homology"/>
<protein>
    <recommendedName>
        <fullName evidence="7">Major facilitator superfamily (MFS) profile domain-containing protein</fullName>
    </recommendedName>
</protein>
<dbReference type="Gene3D" id="1.20.1250.20">
    <property type="entry name" value="MFS general substrate transporter like domains"/>
    <property type="match status" value="1"/>
</dbReference>
<dbReference type="GO" id="GO:0005351">
    <property type="term" value="F:carbohydrate:proton symporter activity"/>
    <property type="evidence" value="ECO:0007669"/>
    <property type="project" value="TreeGrafter"/>
</dbReference>
<evidence type="ECO:0000256" key="5">
    <source>
        <dbReference type="ARBA" id="ARBA00023136"/>
    </source>
</evidence>
<dbReference type="PANTHER" id="PTHR48022">
    <property type="entry name" value="PLASTIDIC GLUCOSE TRANSPORTER 4"/>
    <property type="match status" value="1"/>
</dbReference>
<evidence type="ECO:0000256" key="6">
    <source>
        <dbReference type="SAM" id="Phobius"/>
    </source>
</evidence>
<keyword evidence="5 6" id="KW-0472">Membrane</keyword>
<sequence>MTKTSNYNVAVGMIVALGSFSYGFGFATFATSIGQPGFYTYFNLDPTTPYTNSILGAVNALFFFGACVGALGAGPLSDHIGRRWTILAAALVALVGGALAAGSVRNPIGAILGACHLETAE</sequence>
<comment type="similarity">
    <text evidence="2">Belongs to the major facilitator superfamily. Sugar transporter (TC 2.A.1.1) family.</text>
</comment>
<feature type="transmembrane region" description="Helical" evidence="6">
    <location>
        <begin position="84"/>
        <end position="104"/>
    </location>
</feature>
<dbReference type="InterPro" id="IPR036259">
    <property type="entry name" value="MFS_trans_sf"/>
</dbReference>
<keyword evidence="4 6" id="KW-1133">Transmembrane helix</keyword>
<dbReference type="GO" id="GO:0016020">
    <property type="term" value="C:membrane"/>
    <property type="evidence" value="ECO:0007669"/>
    <property type="project" value="UniProtKB-SubCell"/>
</dbReference>
<evidence type="ECO:0000256" key="1">
    <source>
        <dbReference type="ARBA" id="ARBA00004141"/>
    </source>
</evidence>
<dbReference type="PANTHER" id="PTHR48022:SF38">
    <property type="entry name" value="MAJOR FACILITATOR SUPERFAMILY (MFS) PROFILE DOMAIN-CONTAINING PROTEIN-RELATED"/>
    <property type="match status" value="1"/>
</dbReference>
<comment type="subcellular location">
    <subcellularLocation>
        <location evidence="1">Membrane</location>
        <topology evidence="1">Multi-pass membrane protein</topology>
    </subcellularLocation>
</comment>
<evidence type="ECO:0000313" key="8">
    <source>
        <dbReference type="EMBL" id="KAK5692900.1"/>
    </source>
</evidence>
<accession>A0AAN7VM53</accession>
<dbReference type="AlphaFoldDB" id="A0AAN7VM53"/>
<feature type="transmembrane region" description="Helical" evidence="6">
    <location>
        <begin position="7"/>
        <end position="30"/>
    </location>
</feature>
<dbReference type="InterPro" id="IPR020846">
    <property type="entry name" value="MFS_dom"/>
</dbReference>
<name>A0AAN7VM53_9PEZI</name>
<dbReference type="Proteomes" id="UP001310594">
    <property type="component" value="Unassembled WGS sequence"/>
</dbReference>
<dbReference type="PROSITE" id="PS50850">
    <property type="entry name" value="MFS"/>
    <property type="match status" value="1"/>
</dbReference>
<feature type="transmembrane region" description="Helical" evidence="6">
    <location>
        <begin position="50"/>
        <end position="72"/>
    </location>
</feature>
<feature type="domain" description="Major facilitator superfamily (MFS) profile" evidence="7">
    <location>
        <begin position="11"/>
        <end position="121"/>
    </location>
</feature>
<evidence type="ECO:0000313" key="9">
    <source>
        <dbReference type="Proteomes" id="UP001310594"/>
    </source>
</evidence>
<gene>
    <name evidence="8" type="ORF">LTR97_010376</name>
</gene>
<evidence type="ECO:0000259" key="7">
    <source>
        <dbReference type="PROSITE" id="PS50850"/>
    </source>
</evidence>
<evidence type="ECO:0000256" key="4">
    <source>
        <dbReference type="ARBA" id="ARBA00022989"/>
    </source>
</evidence>
<comment type="caution">
    <text evidence="8">The sequence shown here is derived from an EMBL/GenBank/DDBJ whole genome shotgun (WGS) entry which is preliminary data.</text>
</comment>
<evidence type="ECO:0000256" key="3">
    <source>
        <dbReference type="ARBA" id="ARBA00022692"/>
    </source>
</evidence>
<evidence type="ECO:0000256" key="2">
    <source>
        <dbReference type="ARBA" id="ARBA00010992"/>
    </source>
</evidence>
<dbReference type="Pfam" id="PF00083">
    <property type="entry name" value="Sugar_tr"/>
    <property type="match status" value="1"/>
</dbReference>
<organism evidence="8 9">
    <name type="scientific">Elasticomyces elasticus</name>
    <dbReference type="NCBI Taxonomy" id="574655"/>
    <lineage>
        <taxon>Eukaryota</taxon>
        <taxon>Fungi</taxon>
        <taxon>Dikarya</taxon>
        <taxon>Ascomycota</taxon>
        <taxon>Pezizomycotina</taxon>
        <taxon>Dothideomycetes</taxon>
        <taxon>Dothideomycetidae</taxon>
        <taxon>Mycosphaerellales</taxon>
        <taxon>Teratosphaeriaceae</taxon>
        <taxon>Elasticomyces</taxon>
    </lineage>
</organism>
<dbReference type="PROSITE" id="PS00216">
    <property type="entry name" value="SUGAR_TRANSPORT_1"/>
    <property type="match status" value="1"/>
</dbReference>
<dbReference type="SUPFAM" id="SSF103473">
    <property type="entry name" value="MFS general substrate transporter"/>
    <property type="match status" value="1"/>
</dbReference>
<dbReference type="InterPro" id="IPR050360">
    <property type="entry name" value="MFS_Sugar_Transporters"/>
</dbReference>
<dbReference type="InterPro" id="IPR005829">
    <property type="entry name" value="Sugar_transporter_CS"/>
</dbReference>
<dbReference type="InterPro" id="IPR005828">
    <property type="entry name" value="MFS_sugar_transport-like"/>
</dbReference>